<dbReference type="Proteomes" id="UP000515847">
    <property type="component" value="Chromosome"/>
</dbReference>
<feature type="binding site" evidence="7">
    <location>
        <position position="142"/>
    </location>
    <ligand>
        <name>[2Fe-2S] cluster</name>
        <dbReference type="ChEBI" id="CHEBI:190135"/>
    </ligand>
</feature>
<evidence type="ECO:0000256" key="8">
    <source>
        <dbReference type="SAM" id="MobiDB-lite"/>
    </source>
</evidence>
<name>A0A7G6E7M8_THEFR</name>
<comment type="cofactor">
    <cofactor evidence="6">
        <name>[2Fe-2S] cluster</name>
        <dbReference type="ChEBI" id="CHEBI:190135"/>
    </cofactor>
</comment>
<dbReference type="FunFam" id="3.40.30.10:FF:000015">
    <property type="entry name" value="NADH-quinone oxidoreductase subunit E"/>
    <property type="match status" value="1"/>
</dbReference>
<dbReference type="GO" id="GO:0046872">
    <property type="term" value="F:metal ion binding"/>
    <property type="evidence" value="ECO:0007669"/>
    <property type="project" value="UniProtKB-KW"/>
</dbReference>
<feature type="binding site" evidence="7">
    <location>
        <position position="106"/>
    </location>
    <ligand>
        <name>[2Fe-2S] cluster</name>
        <dbReference type="ChEBI" id="CHEBI:190135"/>
    </ligand>
</feature>
<dbReference type="InterPro" id="IPR042128">
    <property type="entry name" value="NuoE_dom"/>
</dbReference>
<dbReference type="GO" id="GO:0016491">
    <property type="term" value="F:oxidoreductase activity"/>
    <property type="evidence" value="ECO:0007669"/>
    <property type="project" value="InterPro"/>
</dbReference>
<dbReference type="GO" id="GO:0051537">
    <property type="term" value="F:2 iron, 2 sulfur cluster binding"/>
    <property type="evidence" value="ECO:0007669"/>
    <property type="project" value="UniProtKB-KW"/>
</dbReference>
<evidence type="ECO:0000256" key="6">
    <source>
        <dbReference type="ARBA" id="ARBA00034078"/>
    </source>
</evidence>
<gene>
    <name evidence="9" type="ORF">BR63_18505</name>
</gene>
<evidence type="ECO:0000256" key="3">
    <source>
        <dbReference type="ARBA" id="ARBA00022723"/>
    </source>
</evidence>
<dbReference type="PANTHER" id="PTHR43342">
    <property type="entry name" value="NADH-QUINONE OXIDOREDUCTASE, E SUBUNIT"/>
    <property type="match status" value="1"/>
</dbReference>
<feature type="binding site" evidence="7">
    <location>
        <position position="146"/>
    </location>
    <ligand>
        <name>[2Fe-2S] cluster</name>
        <dbReference type="ChEBI" id="CHEBI:190135"/>
    </ligand>
</feature>
<protein>
    <submittedName>
        <fullName evidence="9">NAD(P)H-dependent oxidoreductase subunit E</fullName>
    </submittedName>
</protein>
<comment type="cofactor">
    <cofactor evidence="7">
        <name>[2Fe-2S] cluster</name>
        <dbReference type="ChEBI" id="CHEBI:190135"/>
    </cofactor>
    <text evidence="7">Binds 1 [2Fe-2S] cluster.</text>
</comment>
<evidence type="ECO:0000256" key="2">
    <source>
        <dbReference type="ARBA" id="ARBA00022714"/>
    </source>
</evidence>
<dbReference type="InterPro" id="IPR041921">
    <property type="entry name" value="NuoE_N"/>
</dbReference>
<feature type="binding site" evidence="7">
    <location>
        <position position="101"/>
    </location>
    <ligand>
        <name>[2Fe-2S] cluster</name>
        <dbReference type="ChEBI" id="CHEBI:190135"/>
    </ligand>
</feature>
<evidence type="ECO:0000256" key="4">
    <source>
        <dbReference type="ARBA" id="ARBA00023004"/>
    </source>
</evidence>
<sequence>MTTCGCRLGEKRVPNPEEFLRQHPDKKYQELGRVLARNREKPENLITVLHEAQLIFGYLPSDVQIYIADALDVPISEVYGVVTFYSLFTTVPRGKYTISVCLGTACYVKGAGDIMEAFKENLKIDEGETTQDGLFTLQSARCIGACGLAPVLTINNDIHGQLTPDDVPKLLDRYREAVQKDQPLSQARIHNKDRKVGGPAEEGEKKRV</sequence>
<dbReference type="Pfam" id="PF01257">
    <property type="entry name" value="2Fe-2S_thioredx"/>
    <property type="match status" value="1"/>
</dbReference>
<organism evidence="9 10">
    <name type="scientific">Thermanaerosceptrum fracticalcis</name>
    <dbReference type="NCBI Taxonomy" id="1712410"/>
    <lineage>
        <taxon>Bacteria</taxon>
        <taxon>Bacillati</taxon>
        <taxon>Bacillota</taxon>
        <taxon>Clostridia</taxon>
        <taxon>Eubacteriales</taxon>
        <taxon>Peptococcaceae</taxon>
        <taxon>Thermanaerosceptrum</taxon>
    </lineage>
</organism>
<evidence type="ECO:0000256" key="7">
    <source>
        <dbReference type="PIRSR" id="PIRSR000216-1"/>
    </source>
</evidence>
<evidence type="ECO:0000313" key="10">
    <source>
        <dbReference type="Proteomes" id="UP000515847"/>
    </source>
</evidence>
<keyword evidence="2 7" id="KW-0001">2Fe-2S</keyword>
<reference evidence="9 10" key="1">
    <citation type="journal article" date="2019" name="Front. Microbiol.">
        <title>Thermoanaerosceptrum fracticalcis gen. nov. sp. nov., a Novel Fumarate-Fermenting Microorganism From a Deep Fractured Carbonate Aquifer of the US Great Basin.</title>
        <authorList>
            <person name="Hamilton-Brehm S.D."/>
            <person name="Stewart L.E."/>
            <person name="Zavarin M."/>
            <person name="Caldwell M."/>
            <person name="Lawson P.A."/>
            <person name="Onstott T.C."/>
            <person name="Grzymski J."/>
            <person name="Neveux I."/>
            <person name="Lollar B.S."/>
            <person name="Russell C.E."/>
            <person name="Moser D.P."/>
        </authorList>
    </citation>
    <scope>NUCLEOTIDE SEQUENCE [LARGE SCALE GENOMIC DNA]</scope>
    <source>
        <strain evidence="9 10">DRI-13</strain>
    </source>
</reference>
<dbReference type="InterPro" id="IPR028431">
    <property type="entry name" value="NADP_DH_HndA-like"/>
</dbReference>
<dbReference type="CDD" id="cd03064">
    <property type="entry name" value="TRX_Fd_NuoE"/>
    <property type="match status" value="1"/>
</dbReference>
<keyword evidence="10" id="KW-1185">Reference proteome</keyword>
<comment type="similarity">
    <text evidence="1">Belongs to the complex I 24 kDa subunit family.</text>
</comment>
<dbReference type="InterPro" id="IPR002023">
    <property type="entry name" value="NuoE-like"/>
</dbReference>
<evidence type="ECO:0000256" key="1">
    <source>
        <dbReference type="ARBA" id="ARBA00010643"/>
    </source>
</evidence>
<dbReference type="EMBL" id="CP045798">
    <property type="protein sequence ID" value="QNB48082.1"/>
    <property type="molecule type" value="Genomic_DNA"/>
</dbReference>
<dbReference type="RefSeq" id="WP_081908051.1">
    <property type="nucleotide sequence ID" value="NZ_CP045798.1"/>
</dbReference>
<evidence type="ECO:0000313" key="9">
    <source>
        <dbReference type="EMBL" id="QNB48082.1"/>
    </source>
</evidence>
<feature type="region of interest" description="Disordered" evidence="8">
    <location>
        <begin position="179"/>
        <end position="208"/>
    </location>
</feature>
<keyword evidence="3 7" id="KW-0479">Metal-binding</keyword>
<dbReference type="KEGG" id="tfr:BR63_18505"/>
<accession>A0A7G6E7M8</accession>
<keyword evidence="5 7" id="KW-0411">Iron-sulfur</keyword>
<dbReference type="Gene3D" id="3.40.30.10">
    <property type="entry name" value="Glutaredoxin"/>
    <property type="match status" value="1"/>
</dbReference>
<dbReference type="PANTHER" id="PTHR43342:SF2">
    <property type="entry name" value="POTENTIAL NAD-REDUCING HYDROGENASE SUBUNIT"/>
    <property type="match status" value="1"/>
</dbReference>
<dbReference type="OrthoDB" id="9807941at2"/>
<evidence type="ECO:0000256" key="5">
    <source>
        <dbReference type="ARBA" id="ARBA00023014"/>
    </source>
</evidence>
<dbReference type="InterPro" id="IPR036249">
    <property type="entry name" value="Thioredoxin-like_sf"/>
</dbReference>
<dbReference type="Gene3D" id="1.10.10.1590">
    <property type="entry name" value="NADH-quinone oxidoreductase subunit E"/>
    <property type="match status" value="1"/>
</dbReference>
<dbReference type="PIRSF" id="PIRSF000216">
    <property type="entry name" value="NADH_DH_24kDa"/>
    <property type="match status" value="1"/>
</dbReference>
<dbReference type="SUPFAM" id="SSF52833">
    <property type="entry name" value="Thioredoxin-like"/>
    <property type="match status" value="1"/>
</dbReference>
<proteinExistence type="inferred from homology"/>
<dbReference type="AlphaFoldDB" id="A0A7G6E7M8"/>
<keyword evidence="4 7" id="KW-0408">Iron</keyword>